<dbReference type="EMBL" id="JAULSN010000003">
    <property type="protein sequence ID" value="KAK3376233.1"/>
    <property type="molecule type" value="Genomic_DNA"/>
</dbReference>
<comment type="caution">
    <text evidence="3">The sequence shown here is derived from an EMBL/GenBank/DDBJ whole genome shotgun (WGS) entry which is preliminary data.</text>
</comment>
<feature type="domain" description="BTB" evidence="2">
    <location>
        <begin position="24"/>
        <end position="85"/>
    </location>
</feature>
<organism evidence="3 4">
    <name type="scientific">Lasiosphaeria ovina</name>
    <dbReference type="NCBI Taxonomy" id="92902"/>
    <lineage>
        <taxon>Eukaryota</taxon>
        <taxon>Fungi</taxon>
        <taxon>Dikarya</taxon>
        <taxon>Ascomycota</taxon>
        <taxon>Pezizomycotina</taxon>
        <taxon>Sordariomycetes</taxon>
        <taxon>Sordariomycetidae</taxon>
        <taxon>Sordariales</taxon>
        <taxon>Lasiosphaeriaceae</taxon>
        <taxon>Lasiosphaeria</taxon>
    </lineage>
</organism>
<evidence type="ECO:0000313" key="3">
    <source>
        <dbReference type="EMBL" id="KAK3376233.1"/>
    </source>
</evidence>
<dbReference type="Gene3D" id="3.30.710.10">
    <property type="entry name" value="Potassium Channel Kv1.1, Chain A"/>
    <property type="match status" value="1"/>
</dbReference>
<dbReference type="PANTHER" id="PTHR24413">
    <property type="entry name" value="SPECKLE-TYPE POZ PROTEIN"/>
    <property type="match status" value="1"/>
</dbReference>
<reference evidence="3" key="1">
    <citation type="journal article" date="2023" name="Mol. Phylogenet. Evol.">
        <title>Genome-scale phylogeny and comparative genomics of the fungal order Sordariales.</title>
        <authorList>
            <person name="Hensen N."/>
            <person name="Bonometti L."/>
            <person name="Westerberg I."/>
            <person name="Brannstrom I.O."/>
            <person name="Guillou S."/>
            <person name="Cros-Aarteil S."/>
            <person name="Calhoun S."/>
            <person name="Haridas S."/>
            <person name="Kuo A."/>
            <person name="Mondo S."/>
            <person name="Pangilinan J."/>
            <person name="Riley R."/>
            <person name="LaButti K."/>
            <person name="Andreopoulos B."/>
            <person name="Lipzen A."/>
            <person name="Chen C."/>
            <person name="Yan M."/>
            <person name="Daum C."/>
            <person name="Ng V."/>
            <person name="Clum A."/>
            <person name="Steindorff A."/>
            <person name="Ohm R.A."/>
            <person name="Martin F."/>
            <person name="Silar P."/>
            <person name="Natvig D.O."/>
            <person name="Lalanne C."/>
            <person name="Gautier V."/>
            <person name="Ament-Velasquez S.L."/>
            <person name="Kruys A."/>
            <person name="Hutchinson M.I."/>
            <person name="Powell A.J."/>
            <person name="Barry K."/>
            <person name="Miller A.N."/>
            <person name="Grigoriev I.V."/>
            <person name="Debuchy R."/>
            <person name="Gladieux P."/>
            <person name="Hiltunen Thoren M."/>
            <person name="Johannesson H."/>
        </authorList>
    </citation>
    <scope>NUCLEOTIDE SEQUENCE</scope>
    <source>
        <strain evidence="3">CBS 958.72</strain>
    </source>
</reference>
<protein>
    <recommendedName>
        <fullName evidence="2">BTB domain-containing protein</fullName>
    </recommendedName>
</protein>
<evidence type="ECO:0000313" key="4">
    <source>
        <dbReference type="Proteomes" id="UP001287356"/>
    </source>
</evidence>
<dbReference type="CDD" id="cd18186">
    <property type="entry name" value="BTB_POZ_ZBTB_KLHL-like"/>
    <property type="match status" value="1"/>
</dbReference>
<dbReference type="PROSITE" id="PS50097">
    <property type="entry name" value="BTB"/>
    <property type="match status" value="1"/>
</dbReference>
<evidence type="ECO:0000259" key="2">
    <source>
        <dbReference type="PROSITE" id="PS50097"/>
    </source>
</evidence>
<proteinExistence type="predicted"/>
<feature type="compositionally biased region" description="Acidic residues" evidence="1">
    <location>
        <begin position="420"/>
        <end position="429"/>
    </location>
</feature>
<dbReference type="Pfam" id="PF00651">
    <property type="entry name" value="BTB"/>
    <property type="match status" value="1"/>
</dbReference>
<feature type="compositionally biased region" description="Polar residues" evidence="1">
    <location>
        <begin position="405"/>
        <end position="418"/>
    </location>
</feature>
<name>A0AAE0KG78_9PEZI</name>
<dbReference type="InterPro" id="IPR000210">
    <property type="entry name" value="BTB/POZ_dom"/>
</dbReference>
<dbReference type="AlphaFoldDB" id="A0AAE0KG78"/>
<feature type="region of interest" description="Disordered" evidence="1">
    <location>
        <begin position="300"/>
        <end position="429"/>
    </location>
</feature>
<dbReference type="InterPro" id="IPR011333">
    <property type="entry name" value="SKP1/BTB/POZ_sf"/>
</dbReference>
<gene>
    <name evidence="3" type="ORF">B0T24DRAFT_699543</name>
</gene>
<dbReference type="SUPFAM" id="SSF54695">
    <property type="entry name" value="POZ domain"/>
    <property type="match status" value="1"/>
</dbReference>
<accession>A0AAE0KG78</accession>
<keyword evidence="4" id="KW-1185">Reference proteome</keyword>
<reference evidence="3" key="2">
    <citation type="submission" date="2023-06" db="EMBL/GenBank/DDBJ databases">
        <authorList>
            <consortium name="Lawrence Berkeley National Laboratory"/>
            <person name="Haridas S."/>
            <person name="Hensen N."/>
            <person name="Bonometti L."/>
            <person name="Westerberg I."/>
            <person name="Brannstrom I.O."/>
            <person name="Guillou S."/>
            <person name="Cros-Aarteil S."/>
            <person name="Calhoun S."/>
            <person name="Kuo A."/>
            <person name="Mondo S."/>
            <person name="Pangilinan J."/>
            <person name="Riley R."/>
            <person name="Labutti K."/>
            <person name="Andreopoulos B."/>
            <person name="Lipzen A."/>
            <person name="Chen C."/>
            <person name="Yanf M."/>
            <person name="Daum C."/>
            <person name="Ng V."/>
            <person name="Clum A."/>
            <person name="Steindorff A."/>
            <person name="Ohm R."/>
            <person name="Martin F."/>
            <person name="Silar P."/>
            <person name="Natvig D."/>
            <person name="Lalanne C."/>
            <person name="Gautier V."/>
            <person name="Ament-Velasquez S.L."/>
            <person name="Kruys A."/>
            <person name="Hutchinson M.I."/>
            <person name="Powell A.J."/>
            <person name="Barry K."/>
            <person name="Miller A.N."/>
            <person name="Grigoriev I.V."/>
            <person name="Debuchy R."/>
            <person name="Gladieux P."/>
            <person name="Thoren M.H."/>
            <person name="Johannesson H."/>
        </authorList>
    </citation>
    <scope>NUCLEOTIDE SEQUENCE</scope>
    <source>
        <strain evidence="3">CBS 958.72</strain>
    </source>
</reference>
<evidence type="ECO:0000256" key="1">
    <source>
        <dbReference type="SAM" id="MobiDB-lite"/>
    </source>
</evidence>
<dbReference type="Proteomes" id="UP001287356">
    <property type="component" value="Unassembled WGS sequence"/>
</dbReference>
<sequence>MEPSPAEGRFGKDDLILLESGNFADAEIVCVKYKWKVHKTILCTRCKWFLKAFAGQYQERQTNVVNLHNHKEEDINTLLHFIYSGVLDKIWNQEANASFTRFAKLFALGDAFELEPLCDDALGLLGVFCDEKLRQLCSYDIKKSGRNGIMDGELDGHEQYIEELIQVIWEAYTEAQRPTRLQSLLSSFVWAGRERLLKTKEDGSNAFLSLSERCPMFGNDMFRLTMGSNLSKWLPGDTTTRATCATLDHTHKTQHPDRCANCQECFDEGFYPKAMYNPFQVIVRPAAYCMSCVRKNRDNPQPLWRQEPKIAPKQLGPGVAPELVTKPVQISKPKGRKLKTTDNPKPRGTPKPRSDKKVGRPRKKASVVPVKVKKSPSMTPALGVLNSIEPTVAENDFVSDKNVEPNDSSEYSGSQHTEPLSDESDRDGY</sequence>